<dbReference type="Gene3D" id="1.20.1070.10">
    <property type="entry name" value="Rhodopsin 7-helix transmembrane proteins"/>
    <property type="match status" value="1"/>
</dbReference>
<dbReference type="PROSITE" id="PS50262">
    <property type="entry name" value="G_PROTEIN_RECEP_F1_2"/>
    <property type="match status" value="1"/>
</dbReference>
<keyword evidence="10" id="KW-1185">Reference proteome</keyword>
<comment type="similarity">
    <text evidence="2">Belongs to the G-protein coupled receptor 1 family.</text>
</comment>
<dbReference type="GO" id="GO:0004930">
    <property type="term" value="F:G protein-coupled receptor activity"/>
    <property type="evidence" value="ECO:0007669"/>
    <property type="project" value="InterPro"/>
</dbReference>
<feature type="transmembrane region" description="Helical" evidence="7">
    <location>
        <begin position="83"/>
        <end position="103"/>
    </location>
</feature>
<dbReference type="InterPro" id="IPR000276">
    <property type="entry name" value="GPCR_Rhodpsn"/>
</dbReference>
<comment type="caution">
    <text evidence="9">The sequence shown here is derived from an EMBL/GenBank/DDBJ whole genome shotgun (WGS) entry which is preliminary data.</text>
</comment>
<evidence type="ECO:0000259" key="8">
    <source>
        <dbReference type="PROSITE" id="PS50262"/>
    </source>
</evidence>
<dbReference type="InterPro" id="IPR052954">
    <property type="entry name" value="GPCR-Ligand_Int"/>
</dbReference>
<sequence>MWLYLFVMYLVPFLCLMIFNFFIYREVRAANHERQQLSRLQRKEIGLAVMLLVVVSVFFLCNVLAFIINILELMAIVVEELTMTSNLLVTINSSVNFIIYCIFGQKFRKLLLQMFCSSLLPRVARDSESAVIRNNSVYGESRAYTNGKTETFRLSSWDASHQGRVLQAHNTRGHHGFCGQSWRTSRYSSVPMGDNAAPKAAPSLFSGTRSQSLLPQRSPTENVQRLASRTPSLLSRAKCGGGRRPATEGCSRDIPLCRLGRAVILPRVNHDARNTDPHRSGGGATRRKGGGSDGVTHLWVWVMAHGSAAPIGTVPLPCGARGLGYEVTCATSPVKKCQAT</sequence>
<feature type="region of interest" description="Disordered" evidence="6">
    <location>
        <begin position="271"/>
        <end position="291"/>
    </location>
</feature>
<dbReference type="GO" id="GO:0016020">
    <property type="term" value="C:membrane"/>
    <property type="evidence" value="ECO:0007669"/>
    <property type="project" value="UniProtKB-SubCell"/>
</dbReference>
<keyword evidence="3 7" id="KW-0812">Transmembrane</keyword>
<keyword evidence="5 7" id="KW-0472">Membrane</keyword>
<gene>
    <name evidence="9" type="ORF">O3P69_017321</name>
</gene>
<feature type="domain" description="G-protein coupled receptors family 1 profile" evidence="8">
    <location>
        <begin position="1"/>
        <end position="100"/>
    </location>
</feature>
<dbReference type="PANTHER" id="PTHR46641:SF2">
    <property type="entry name" value="FMRFAMIDE RECEPTOR"/>
    <property type="match status" value="1"/>
</dbReference>
<reference evidence="9 10" key="1">
    <citation type="submission" date="2023-03" db="EMBL/GenBank/DDBJ databases">
        <title>High-quality genome of Scylla paramamosain provides insights in environmental adaptation.</title>
        <authorList>
            <person name="Zhang L."/>
        </authorList>
    </citation>
    <scope>NUCLEOTIDE SEQUENCE [LARGE SCALE GENOMIC DNA]</scope>
    <source>
        <strain evidence="9">LZ_2023a</strain>
        <tissue evidence="9">Muscle</tissue>
    </source>
</reference>
<dbReference type="EMBL" id="JARAKH010000024">
    <property type="protein sequence ID" value="KAK8391711.1"/>
    <property type="molecule type" value="Genomic_DNA"/>
</dbReference>
<feature type="transmembrane region" description="Helical" evidence="7">
    <location>
        <begin position="6"/>
        <end position="24"/>
    </location>
</feature>
<dbReference type="Pfam" id="PF00001">
    <property type="entry name" value="7tm_1"/>
    <property type="match status" value="1"/>
</dbReference>
<evidence type="ECO:0000256" key="5">
    <source>
        <dbReference type="ARBA" id="ARBA00023136"/>
    </source>
</evidence>
<dbReference type="AlphaFoldDB" id="A0AAW0TVY8"/>
<evidence type="ECO:0000256" key="7">
    <source>
        <dbReference type="SAM" id="Phobius"/>
    </source>
</evidence>
<protein>
    <recommendedName>
        <fullName evidence="8">G-protein coupled receptors family 1 profile domain-containing protein</fullName>
    </recommendedName>
</protein>
<evidence type="ECO:0000256" key="2">
    <source>
        <dbReference type="ARBA" id="ARBA00010663"/>
    </source>
</evidence>
<comment type="subcellular location">
    <subcellularLocation>
        <location evidence="1">Membrane</location>
    </subcellularLocation>
</comment>
<dbReference type="InterPro" id="IPR017452">
    <property type="entry name" value="GPCR_Rhodpsn_7TM"/>
</dbReference>
<dbReference type="SUPFAM" id="SSF81321">
    <property type="entry name" value="Family A G protein-coupled receptor-like"/>
    <property type="match status" value="1"/>
</dbReference>
<evidence type="ECO:0000256" key="6">
    <source>
        <dbReference type="SAM" id="MobiDB-lite"/>
    </source>
</evidence>
<feature type="region of interest" description="Disordered" evidence="6">
    <location>
        <begin position="193"/>
        <end position="222"/>
    </location>
</feature>
<keyword evidence="4 7" id="KW-1133">Transmembrane helix</keyword>
<dbReference type="PANTHER" id="PTHR46641">
    <property type="entry name" value="FMRFAMIDE RECEPTOR-RELATED"/>
    <property type="match status" value="1"/>
</dbReference>
<accession>A0AAW0TVY8</accession>
<evidence type="ECO:0000256" key="4">
    <source>
        <dbReference type="ARBA" id="ARBA00022989"/>
    </source>
</evidence>
<evidence type="ECO:0000256" key="1">
    <source>
        <dbReference type="ARBA" id="ARBA00004370"/>
    </source>
</evidence>
<organism evidence="9 10">
    <name type="scientific">Scylla paramamosain</name>
    <name type="common">Mud crab</name>
    <dbReference type="NCBI Taxonomy" id="85552"/>
    <lineage>
        <taxon>Eukaryota</taxon>
        <taxon>Metazoa</taxon>
        <taxon>Ecdysozoa</taxon>
        <taxon>Arthropoda</taxon>
        <taxon>Crustacea</taxon>
        <taxon>Multicrustacea</taxon>
        <taxon>Malacostraca</taxon>
        <taxon>Eumalacostraca</taxon>
        <taxon>Eucarida</taxon>
        <taxon>Decapoda</taxon>
        <taxon>Pleocyemata</taxon>
        <taxon>Brachyura</taxon>
        <taxon>Eubrachyura</taxon>
        <taxon>Portunoidea</taxon>
        <taxon>Portunidae</taxon>
        <taxon>Portuninae</taxon>
        <taxon>Scylla</taxon>
    </lineage>
</organism>
<evidence type="ECO:0000256" key="3">
    <source>
        <dbReference type="ARBA" id="ARBA00022692"/>
    </source>
</evidence>
<feature type="transmembrane region" description="Helical" evidence="7">
    <location>
        <begin position="45"/>
        <end position="71"/>
    </location>
</feature>
<dbReference type="Proteomes" id="UP001487740">
    <property type="component" value="Unassembled WGS sequence"/>
</dbReference>
<evidence type="ECO:0000313" key="9">
    <source>
        <dbReference type="EMBL" id="KAK8391711.1"/>
    </source>
</evidence>
<feature type="compositionally biased region" description="Polar residues" evidence="6">
    <location>
        <begin position="205"/>
        <end position="222"/>
    </location>
</feature>
<name>A0AAW0TVY8_SCYPA</name>
<evidence type="ECO:0000313" key="10">
    <source>
        <dbReference type="Proteomes" id="UP001487740"/>
    </source>
</evidence>
<proteinExistence type="inferred from homology"/>